<gene>
    <name evidence="1" type="ORF">K466DRAFT_582122</name>
</gene>
<sequence>MTLAGDGRIVDPTRAPSCAYLMPASGSKDRRSPCYVPPSEAVLDILLEVMERADAFRADTLMSMYSRNPHTALLYGRLFEHRFQVSLTSPDGPAIFLTHHRLPLEDQGPGKLLVIPSSITTCRINSLDDWDQSPDCVVVPPYRSQPAWDFLVKIKNQVTLLQITTAKDSHKIVHSGLDLLAQKIGVPLSSKPWQYVFVTPPTSTISTAQPISPARTEAVYTDLENWTPSAGCLQQSVAIWDWRHGTDHRPDFSWYDMKQLVEAATDVQVLESVGLPKEELQAYLRSREFDPFELCSCLPASCVVTAHKNQRDSPLVIDVLHTFRDLRCRERSSPVTCPYKHQLIVNALEMRDS</sequence>
<dbReference type="AlphaFoldDB" id="A0A5C3PS24"/>
<organism evidence="1 2">
    <name type="scientific">Polyporus arcularius HHB13444</name>
    <dbReference type="NCBI Taxonomy" id="1314778"/>
    <lineage>
        <taxon>Eukaryota</taxon>
        <taxon>Fungi</taxon>
        <taxon>Dikarya</taxon>
        <taxon>Basidiomycota</taxon>
        <taxon>Agaricomycotina</taxon>
        <taxon>Agaricomycetes</taxon>
        <taxon>Polyporales</taxon>
        <taxon>Polyporaceae</taxon>
        <taxon>Polyporus</taxon>
    </lineage>
</organism>
<reference evidence="1 2" key="1">
    <citation type="journal article" date="2019" name="Nat. Ecol. Evol.">
        <title>Megaphylogeny resolves global patterns of mushroom evolution.</title>
        <authorList>
            <person name="Varga T."/>
            <person name="Krizsan K."/>
            <person name="Foldi C."/>
            <person name="Dima B."/>
            <person name="Sanchez-Garcia M."/>
            <person name="Sanchez-Ramirez S."/>
            <person name="Szollosi G.J."/>
            <person name="Szarkandi J.G."/>
            <person name="Papp V."/>
            <person name="Albert L."/>
            <person name="Andreopoulos W."/>
            <person name="Angelini C."/>
            <person name="Antonin V."/>
            <person name="Barry K.W."/>
            <person name="Bougher N.L."/>
            <person name="Buchanan P."/>
            <person name="Buyck B."/>
            <person name="Bense V."/>
            <person name="Catcheside P."/>
            <person name="Chovatia M."/>
            <person name="Cooper J."/>
            <person name="Damon W."/>
            <person name="Desjardin D."/>
            <person name="Finy P."/>
            <person name="Geml J."/>
            <person name="Haridas S."/>
            <person name="Hughes K."/>
            <person name="Justo A."/>
            <person name="Karasinski D."/>
            <person name="Kautmanova I."/>
            <person name="Kiss B."/>
            <person name="Kocsube S."/>
            <person name="Kotiranta H."/>
            <person name="LaButti K.M."/>
            <person name="Lechner B.E."/>
            <person name="Liimatainen K."/>
            <person name="Lipzen A."/>
            <person name="Lukacs Z."/>
            <person name="Mihaltcheva S."/>
            <person name="Morgado L.N."/>
            <person name="Niskanen T."/>
            <person name="Noordeloos M.E."/>
            <person name="Ohm R.A."/>
            <person name="Ortiz-Santana B."/>
            <person name="Ovrebo C."/>
            <person name="Racz N."/>
            <person name="Riley R."/>
            <person name="Savchenko A."/>
            <person name="Shiryaev A."/>
            <person name="Soop K."/>
            <person name="Spirin V."/>
            <person name="Szebenyi C."/>
            <person name="Tomsovsky M."/>
            <person name="Tulloss R.E."/>
            <person name="Uehling J."/>
            <person name="Grigoriev I.V."/>
            <person name="Vagvolgyi C."/>
            <person name="Papp T."/>
            <person name="Martin F.M."/>
            <person name="Miettinen O."/>
            <person name="Hibbett D.S."/>
            <person name="Nagy L.G."/>
        </authorList>
    </citation>
    <scope>NUCLEOTIDE SEQUENCE [LARGE SCALE GENOMIC DNA]</scope>
    <source>
        <strain evidence="1 2">HHB13444</strain>
    </source>
</reference>
<accession>A0A5C3PS24</accession>
<dbReference type="EMBL" id="ML211003">
    <property type="protein sequence ID" value="TFK92201.1"/>
    <property type="molecule type" value="Genomic_DNA"/>
</dbReference>
<dbReference type="InParanoid" id="A0A5C3PS24"/>
<proteinExistence type="predicted"/>
<protein>
    <submittedName>
        <fullName evidence="1">Uncharacterized protein</fullName>
    </submittedName>
</protein>
<evidence type="ECO:0000313" key="2">
    <source>
        <dbReference type="Proteomes" id="UP000308197"/>
    </source>
</evidence>
<evidence type="ECO:0000313" key="1">
    <source>
        <dbReference type="EMBL" id="TFK92201.1"/>
    </source>
</evidence>
<dbReference type="Proteomes" id="UP000308197">
    <property type="component" value="Unassembled WGS sequence"/>
</dbReference>
<name>A0A5C3PS24_9APHY</name>
<keyword evidence="2" id="KW-1185">Reference proteome</keyword>